<dbReference type="InterPro" id="IPR010607">
    <property type="entry name" value="DUF1194"/>
</dbReference>
<evidence type="ECO:0000256" key="1">
    <source>
        <dbReference type="SAM" id="SignalP"/>
    </source>
</evidence>
<protein>
    <submittedName>
        <fullName evidence="3">DUF1194 domain-containing protein</fullName>
    </submittedName>
</protein>
<dbReference type="Pfam" id="PF06707">
    <property type="entry name" value="DUF1194"/>
    <property type="match status" value="1"/>
</dbReference>
<evidence type="ECO:0000313" key="3">
    <source>
        <dbReference type="EMBL" id="QTN36626.1"/>
    </source>
</evidence>
<sequence>MRRALATFITCLIGFTSQAKACDVALLLAVDVSGSVDPSEYRIQMGGLSAALRDGLVSEALVVGQANVALMQWSGSSRQEISLPWFAIRDFEDVESFARMVDETPRLWRNYSTAIGEALLLGLETMQTAPDCERLVIDVSGDGESNEGVVPQDVKPLMARAGITVNGLVIDTRNEGILEYYRSNVITGQESFVVSANSFDEYPDRIREKLIRELTKQFAAR</sequence>
<gene>
    <name evidence="3" type="ORF">HZ995_03640</name>
</gene>
<dbReference type="RefSeq" id="WP_209357325.1">
    <property type="nucleotide sequence ID" value="NZ_CP060010.1"/>
</dbReference>
<reference evidence="3" key="1">
    <citation type="submission" date="2020-07" db="EMBL/GenBank/DDBJ databases">
        <title>Genome sequences of bacteria associated with the marine, planktonic diatom Thalassiosira profunda strain ECT2AJA-044.</title>
        <authorList>
            <person name="Gargas C.B."/>
            <person name="Roberts W.R."/>
            <person name="Alverson A.J."/>
        </authorList>
    </citation>
    <scope>NUCLEOTIDE SEQUENCE</scope>
    <source>
        <strain evidence="3">ECT2AJA-044</strain>
    </source>
</reference>
<keyword evidence="1" id="KW-0732">Signal</keyword>
<proteinExistence type="predicted"/>
<evidence type="ECO:0000259" key="2">
    <source>
        <dbReference type="PROSITE" id="PS50234"/>
    </source>
</evidence>
<name>A0A975I986_9RHOB</name>
<feature type="signal peptide" evidence="1">
    <location>
        <begin position="1"/>
        <end position="21"/>
    </location>
</feature>
<dbReference type="InterPro" id="IPR002035">
    <property type="entry name" value="VWF_A"/>
</dbReference>
<dbReference type="PROSITE" id="PS50234">
    <property type="entry name" value="VWFA"/>
    <property type="match status" value="1"/>
</dbReference>
<dbReference type="EMBL" id="CP060010">
    <property type="protein sequence ID" value="QTN36626.1"/>
    <property type="molecule type" value="Genomic_DNA"/>
</dbReference>
<feature type="chain" id="PRO_5037169834" evidence="1">
    <location>
        <begin position="22"/>
        <end position="221"/>
    </location>
</feature>
<accession>A0A975I986</accession>
<dbReference type="Gene3D" id="3.40.50.410">
    <property type="entry name" value="von Willebrand factor, type A domain"/>
    <property type="match status" value="1"/>
</dbReference>
<dbReference type="InterPro" id="IPR036465">
    <property type="entry name" value="vWFA_dom_sf"/>
</dbReference>
<dbReference type="Proteomes" id="UP000665026">
    <property type="component" value="Chromosome"/>
</dbReference>
<evidence type="ECO:0000313" key="4">
    <source>
        <dbReference type="Proteomes" id="UP000665026"/>
    </source>
</evidence>
<feature type="domain" description="VWFA" evidence="2">
    <location>
        <begin position="25"/>
        <end position="214"/>
    </location>
</feature>
<dbReference type="KEGG" id="cact:HZ995_03640"/>
<organism evidence="3 4">
    <name type="scientific">Cognatishimia activa</name>
    <dbReference type="NCBI Taxonomy" id="1715691"/>
    <lineage>
        <taxon>Bacteria</taxon>
        <taxon>Pseudomonadati</taxon>
        <taxon>Pseudomonadota</taxon>
        <taxon>Alphaproteobacteria</taxon>
        <taxon>Rhodobacterales</taxon>
        <taxon>Paracoccaceae</taxon>
        <taxon>Cognatishimia</taxon>
    </lineage>
</organism>
<dbReference type="SUPFAM" id="SSF53300">
    <property type="entry name" value="vWA-like"/>
    <property type="match status" value="1"/>
</dbReference>
<dbReference type="AlphaFoldDB" id="A0A975I986"/>